<dbReference type="EMBL" id="UZAN01039634">
    <property type="protein sequence ID" value="VDP66575.1"/>
    <property type="molecule type" value="Genomic_DNA"/>
</dbReference>
<name>A0A183A690_9TREM</name>
<feature type="domain" description="Ribosomal protein eL8/eL30/eS12/Gadd45" evidence="3">
    <location>
        <begin position="43"/>
        <end position="117"/>
    </location>
</feature>
<evidence type="ECO:0000256" key="2">
    <source>
        <dbReference type="ARBA" id="ARBA00023274"/>
    </source>
</evidence>
<dbReference type="InterPro" id="IPR029064">
    <property type="entry name" value="Ribosomal_eL30-like_sf"/>
</dbReference>
<dbReference type="OrthoDB" id="5364946at2759"/>
<comment type="similarity">
    <text evidence="1">Belongs to the eukaryotic ribosomal protein eL8 family.</text>
</comment>
<dbReference type="SUPFAM" id="SSF55315">
    <property type="entry name" value="L30e-like"/>
    <property type="match status" value="1"/>
</dbReference>
<evidence type="ECO:0000259" key="3">
    <source>
        <dbReference type="Pfam" id="PF01248"/>
    </source>
</evidence>
<organism evidence="6">
    <name type="scientific">Echinostoma caproni</name>
    <dbReference type="NCBI Taxonomy" id="27848"/>
    <lineage>
        <taxon>Eukaryota</taxon>
        <taxon>Metazoa</taxon>
        <taxon>Spiralia</taxon>
        <taxon>Lophotrochozoa</taxon>
        <taxon>Platyhelminthes</taxon>
        <taxon>Trematoda</taxon>
        <taxon>Digenea</taxon>
        <taxon>Plagiorchiida</taxon>
        <taxon>Echinostomata</taxon>
        <taxon>Echinostomatoidea</taxon>
        <taxon>Echinostomatidae</taxon>
        <taxon>Echinostoma</taxon>
    </lineage>
</organism>
<dbReference type="InterPro" id="IPR018492">
    <property type="entry name" value="Ribosomal_eL8/Nhp2"/>
</dbReference>
<evidence type="ECO:0000313" key="6">
    <source>
        <dbReference type="WBParaSite" id="ECPE_0000247501-mRNA-1"/>
    </source>
</evidence>
<reference evidence="6" key="1">
    <citation type="submission" date="2016-06" db="UniProtKB">
        <authorList>
            <consortium name="WormBaseParasite"/>
        </authorList>
    </citation>
    <scope>IDENTIFICATION</scope>
</reference>
<evidence type="ECO:0000313" key="5">
    <source>
        <dbReference type="Proteomes" id="UP000272942"/>
    </source>
</evidence>
<sequence>MTDSNGDVLENNGDYASLPYEEKAKYCNAIAQPMAPAKLAKRLFKLTRKAKRNKKTDSGVKSILKAIEKKKASGILILAGDASPMDAIAHIPIVCEEFNIPYCYVPSRMDIAASTGTVGSLPVVFISRSDEYGDLYDKWEESAGVPHDFVVRKERRLK</sequence>
<evidence type="ECO:0000256" key="1">
    <source>
        <dbReference type="ARBA" id="ARBA00007337"/>
    </source>
</evidence>
<dbReference type="PRINTS" id="PR00881">
    <property type="entry name" value="L7ARS6FAMILY"/>
</dbReference>
<protein>
    <submittedName>
        <fullName evidence="6">Ribosomal_L7Ae domain-containing protein</fullName>
    </submittedName>
</protein>
<proteinExistence type="inferred from homology"/>
<accession>A0A183A690</accession>
<dbReference type="AlphaFoldDB" id="A0A183A690"/>
<reference evidence="4 5" key="2">
    <citation type="submission" date="2018-11" db="EMBL/GenBank/DDBJ databases">
        <authorList>
            <consortium name="Pathogen Informatics"/>
        </authorList>
    </citation>
    <scope>NUCLEOTIDE SEQUENCE [LARGE SCALE GENOMIC DNA]</scope>
    <source>
        <strain evidence="4 5">Egypt</strain>
    </source>
</reference>
<dbReference type="Proteomes" id="UP000272942">
    <property type="component" value="Unassembled WGS sequence"/>
</dbReference>
<evidence type="ECO:0000313" key="4">
    <source>
        <dbReference type="EMBL" id="VDP66575.1"/>
    </source>
</evidence>
<dbReference type="GO" id="GO:1990904">
    <property type="term" value="C:ribonucleoprotein complex"/>
    <property type="evidence" value="ECO:0007669"/>
    <property type="project" value="UniProtKB-KW"/>
</dbReference>
<keyword evidence="2" id="KW-0687">Ribonucleoprotein</keyword>
<dbReference type="Pfam" id="PF01248">
    <property type="entry name" value="Ribosomal_L7Ae"/>
    <property type="match status" value="1"/>
</dbReference>
<dbReference type="WBParaSite" id="ECPE_0000247501-mRNA-1">
    <property type="protein sequence ID" value="ECPE_0000247501-mRNA-1"/>
    <property type="gene ID" value="ECPE_0000247501"/>
</dbReference>
<dbReference type="InterPro" id="IPR004038">
    <property type="entry name" value="Ribosomal_eL8/eL30/eS12/Gad45"/>
</dbReference>
<dbReference type="Gene3D" id="3.30.1330.30">
    <property type="match status" value="1"/>
</dbReference>
<keyword evidence="5" id="KW-1185">Reference proteome</keyword>
<gene>
    <name evidence="4" type="ORF">ECPE_LOCUS2475</name>
</gene>